<proteinExistence type="predicted"/>
<name>A0A5K0U890_9VIRU</name>
<reference evidence="1 2" key="1">
    <citation type="submission" date="2018-10" db="EMBL/GenBank/DDBJ databases">
        <authorList>
            <consortium name="IHU Genomes"/>
        </authorList>
    </citation>
    <scope>NUCLEOTIDE SEQUENCE [LARGE SCALE GENOMIC DNA]</scope>
    <source>
        <strain evidence="1 2">A1</strain>
    </source>
</reference>
<evidence type="ECO:0000313" key="1">
    <source>
        <dbReference type="EMBL" id="VBB17714.1"/>
    </source>
</evidence>
<sequence>MIGTLSITKSPLTLNFSDNLDSVATEVTSMKYYLNSTQPQKQLGIITFGYTGSEMQYINYYTDPDPTKVLSTYVLALTQLYDKIPSYKYIVIKVMVLVPANFYGNRILFDSVVATVSDLEKPLYYDDGNSINPFNFDAKGEVVWTAMTFRYDVKTGWCSCC</sequence>
<comment type="caution">
    <text evidence="1">The sequence shown here is derived from an EMBL/GenBank/DDBJ whole genome shotgun (WGS) entry which is preliminary data.</text>
</comment>
<organism evidence="1 2">
    <name type="scientific">Yasminevirus sp. GU-2018</name>
    <dbReference type="NCBI Taxonomy" id="2420051"/>
    <lineage>
        <taxon>Viruses</taxon>
        <taxon>Varidnaviria</taxon>
        <taxon>Bamfordvirae</taxon>
        <taxon>Nucleocytoviricota</taxon>
        <taxon>Megaviricetes</taxon>
        <taxon>Imitervirales</taxon>
        <taxon>Mimiviridae</taxon>
        <taxon>Klosneuvirinae</taxon>
        <taxon>Yasminevirus</taxon>
        <taxon>Yasminevirus saudimassiliense</taxon>
    </lineage>
</organism>
<keyword evidence="2" id="KW-1185">Reference proteome</keyword>
<protein>
    <submittedName>
        <fullName evidence="1">Uncharacterized protein</fullName>
    </submittedName>
</protein>
<evidence type="ECO:0000313" key="2">
    <source>
        <dbReference type="Proteomes" id="UP000594342"/>
    </source>
</evidence>
<gene>
    <name evidence="1" type="ORF">YASMINEVIRUS_177</name>
</gene>
<accession>A0A5K0U890</accession>
<dbReference type="EMBL" id="UPSH01000001">
    <property type="protein sequence ID" value="VBB17714.1"/>
    <property type="molecule type" value="Genomic_DNA"/>
</dbReference>
<dbReference type="Proteomes" id="UP000594342">
    <property type="component" value="Unassembled WGS sequence"/>
</dbReference>